<evidence type="ECO:0000256" key="1">
    <source>
        <dbReference type="ARBA" id="ARBA00023098"/>
    </source>
</evidence>
<comment type="caution">
    <text evidence="2">Lacks conserved residue(s) required for the propagation of feature annotation.</text>
</comment>
<dbReference type="EMBL" id="CAJOBF010001057">
    <property type="protein sequence ID" value="CAF3907521.1"/>
    <property type="molecule type" value="Genomic_DNA"/>
</dbReference>
<sequence>MKSSSIEEIIAAQNQPFKCASFSGGGAKGAIYSGAHEALSKGGILKNLDAVACSSAGSLTAAMIATGISTEKYKQITKDTNLKGLLGEGFLVNKDGKPLLDLLKNTIRSNILEFLENADIANLCNQRLEQIDKQKLVAESLPQSEKEETLSELTRQEDVLLNIISSDGKLIEEIKEKALDQEGKILFKDLAMLRVIAPDTFKDLVVTATRKDTGDLEIFDSRNTTDVEIALACRASASIPIVFEPVTINGKQYVDGGYRDNLPLSHFNKENTNGPKDISDNPEEIQAAKKNWSHISTCFWLWHG</sequence>
<dbReference type="InterPro" id="IPR016035">
    <property type="entry name" value="Acyl_Trfase/lysoPLipase"/>
</dbReference>
<dbReference type="Gene3D" id="3.40.1090.10">
    <property type="entry name" value="Cytosolic phospholipase A2 catalytic domain"/>
    <property type="match status" value="1"/>
</dbReference>
<feature type="domain" description="PNPLA" evidence="3">
    <location>
        <begin position="20"/>
        <end position="268"/>
    </location>
</feature>
<gene>
    <name evidence="5" type="ORF">UXM345_LOCUS10888</name>
    <name evidence="4" type="ORF">XDN619_LOCUS34545</name>
</gene>
<evidence type="ECO:0000313" key="4">
    <source>
        <dbReference type="EMBL" id="CAF2235171.1"/>
    </source>
</evidence>
<dbReference type="AlphaFoldDB" id="A0A819HXZ7"/>
<evidence type="ECO:0000259" key="3">
    <source>
        <dbReference type="PROSITE" id="PS51635"/>
    </source>
</evidence>
<dbReference type="SUPFAM" id="SSF52151">
    <property type="entry name" value="FabD/lysophospholipase-like"/>
    <property type="match status" value="1"/>
</dbReference>
<dbReference type="InterPro" id="IPR002641">
    <property type="entry name" value="PNPLA_dom"/>
</dbReference>
<dbReference type="Pfam" id="PF01734">
    <property type="entry name" value="Patatin"/>
    <property type="match status" value="1"/>
</dbReference>
<accession>A0A819HXZ7</accession>
<dbReference type="Proteomes" id="UP000663842">
    <property type="component" value="Unassembled WGS sequence"/>
</dbReference>
<feature type="active site" description="Proton acceptor" evidence="2">
    <location>
        <position position="255"/>
    </location>
</feature>
<evidence type="ECO:0000256" key="2">
    <source>
        <dbReference type="PROSITE-ProRule" id="PRU01161"/>
    </source>
</evidence>
<keyword evidence="2" id="KW-0442">Lipid degradation</keyword>
<evidence type="ECO:0000313" key="5">
    <source>
        <dbReference type="EMBL" id="CAF3907521.1"/>
    </source>
</evidence>
<dbReference type="EMBL" id="CAJNRG010017616">
    <property type="protein sequence ID" value="CAF2235171.1"/>
    <property type="molecule type" value="Genomic_DNA"/>
</dbReference>
<dbReference type="InterPro" id="IPR052580">
    <property type="entry name" value="Lipid_Hydrolase"/>
</dbReference>
<evidence type="ECO:0000313" key="6">
    <source>
        <dbReference type="Proteomes" id="UP000663842"/>
    </source>
</evidence>
<dbReference type="PROSITE" id="PS51635">
    <property type="entry name" value="PNPLA"/>
    <property type="match status" value="1"/>
</dbReference>
<feature type="short sequence motif" description="GXGXXG" evidence="2">
    <location>
        <begin position="24"/>
        <end position="29"/>
    </location>
</feature>
<dbReference type="GO" id="GO:0016042">
    <property type="term" value="P:lipid catabolic process"/>
    <property type="evidence" value="ECO:0007669"/>
    <property type="project" value="UniProtKB-UniRule"/>
</dbReference>
<comment type="caution">
    <text evidence="5">The sequence shown here is derived from an EMBL/GenBank/DDBJ whole genome shotgun (WGS) entry which is preliminary data.</text>
</comment>
<protein>
    <recommendedName>
        <fullName evidence="3">PNPLA domain-containing protein</fullName>
    </recommendedName>
</protein>
<reference evidence="5" key="1">
    <citation type="submission" date="2021-02" db="EMBL/GenBank/DDBJ databases">
        <authorList>
            <person name="Nowell W R."/>
        </authorList>
    </citation>
    <scope>NUCLEOTIDE SEQUENCE</scope>
</reference>
<dbReference type="GO" id="GO:0016787">
    <property type="term" value="F:hydrolase activity"/>
    <property type="evidence" value="ECO:0007669"/>
    <property type="project" value="UniProtKB-UniRule"/>
</dbReference>
<keyword evidence="2" id="KW-0378">Hydrolase</keyword>
<feature type="short sequence motif" description="DGA/G" evidence="2">
    <location>
        <begin position="255"/>
        <end position="257"/>
    </location>
</feature>
<name>A0A819HXZ7_9BILA</name>
<dbReference type="PANTHER" id="PTHR46394">
    <property type="entry name" value="ANNEXIN"/>
    <property type="match status" value="1"/>
</dbReference>
<dbReference type="PANTHER" id="PTHR46394:SF1">
    <property type="entry name" value="PNPLA DOMAIN-CONTAINING PROTEIN"/>
    <property type="match status" value="1"/>
</dbReference>
<dbReference type="Proteomes" id="UP000663887">
    <property type="component" value="Unassembled WGS sequence"/>
</dbReference>
<organism evidence="5 6">
    <name type="scientific">Rotaria magnacalcarata</name>
    <dbReference type="NCBI Taxonomy" id="392030"/>
    <lineage>
        <taxon>Eukaryota</taxon>
        <taxon>Metazoa</taxon>
        <taxon>Spiralia</taxon>
        <taxon>Gnathifera</taxon>
        <taxon>Rotifera</taxon>
        <taxon>Eurotatoria</taxon>
        <taxon>Bdelloidea</taxon>
        <taxon>Philodinida</taxon>
        <taxon>Philodinidae</taxon>
        <taxon>Rotaria</taxon>
    </lineage>
</organism>
<feature type="active site" description="Nucleophile" evidence="2">
    <location>
        <position position="55"/>
    </location>
</feature>
<keyword evidence="1 2" id="KW-0443">Lipid metabolism</keyword>
<proteinExistence type="predicted"/>